<keyword evidence="2" id="KW-1185">Reference proteome</keyword>
<proteinExistence type="predicted"/>
<evidence type="ECO:0000313" key="1">
    <source>
        <dbReference type="EMBL" id="MBS7232929.1"/>
    </source>
</evidence>
<dbReference type="Proteomes" id="UP000722625">
    <property type="component" value="Unassembled WGS sequence"/>
</dbReference>
<gene>
    <name evidence="1" type="ORF">KHA90_18065</name>
</gene>
<dbReference type="RefSeq" id="WP_213304034.1">
    <property type="nucleotide sequence ID" value="NZ_JAGYVZ010000018.1"/>
</dbReference>
<sequence>MDISNNSIVFVSSLTNYQLAIIKPHLLQRWPGFNIYVFRIIPKYRFVFDYDNNVHPAFFPVIKYPVYTSTVKNYGLVLHITNESIKVKRHGAVNILKNAHTISYLGHLWYSSLIDYDILLNECLGFHEANKERLVIVPEVFTNQAIEYALENPITTKNPEFYKLLNAGMAKRFFDYNYNINSLHFFTICLRKTGVIKKDYSISKYSLQLLYELSKRRSTSIGKAIFMAQNWKGSGTYQASVFGIGNPNSIGSILKGLLDSGLLQKNKTERLIVSEIGKSFLQMLDPGCRDIDLPGKLQLWQENWPYSRNEIEKYITNYFNNQKKFMADSID</sequence>
<protein>
    <recommendedName>
        <fullName evidence="3">MarR family transcriptional regulator</fullName>
    </recommendedName>
</protein>
<comment type="caution">
    <text evidence="1">The sequence shown here is derived from an EMBL/GenBank/DDBJ whole genome shotgun (WGS) entry which is preliminary data.</text>
</comment>
<reference evidence="1 2" key="1">
    <citation type="journal article" date="2018" name="Int. J. Syst. Evol. Microbiol.">
        <title>Flavobacterium chryseum sp. nov. and Flavobacterium psychroterrae sp. nov., novel environmental bacteria isolated from Antarctica.</title>
        <authorList>
            <person name="Kralova S."/>
            <person name="Svec P."/>
            <person name="Busse H.J."/>
            <person name="Stankova E."/>
            <person name="Vaczi P."/>
            <person name="Sedlacek I."/>
        </authorList>
    </citation>
    <scope>NUCLEOTIDE SEQUENCE [LARGE SCALE GENOMIC DNA]</scope>
    <source>
        <strain evidence="1 2">CCM 8827</strain>
    </source>
</reference>
<evidence type="ECO:0000313" key="2">
    <source>
        <dbReference type="Proteomes" id="UP000722625"/>
    </source>
</evidence>
<accession>A0ABS5PF75</accession>
<dbReference type="EMBL" id="JAGYVZ010000018">
    <property type="protein sequence ID" value="MBS7232929.1"/>
    <property type="molecule type" value="Genomic_DNA"/>
</dbReference>
<name>A0ABS5PF75_9FLAO</name>
<organism evidence="1 2">
    <name type="scientific">Flavobacterium psychroterrae</name>
    <dbReference type="NCBI Taxonomy" id="2133767"/>
    <lineage>
        <taxon>Bacteria</taxon>
        <taxon>Pseudomonadati</taxon>
        <taxon>Bacteroidota</taxon>
        <taxon>Flavobacteriia</taxon>
        <taxon>Flavobacteriales</taxon>
        <taxon>Flavobacteriaceae</taxon>
        <taxon>Flavobacterium</taxon>
    </lineage>
</organism>
<evidence type="ECO:0008006" key="3">
    <source>
        <dbReference type="Google" id="ProtNLM"/>
    </source>
</evidence>